<proteinExistence type="predicted"/>
<gene>
    <name evidence="1" type="ORF">ACJRO7_011372</name>
</gene>
<evidence type="ECO:0000313" key="1">
    <source>
        <dbReference type="EMBL" id="KAL3750361.1"/>
    </source>
</evidence>
<name>A0ABD3LF16_EUCGL</name>
<protein>
    <submittedName>
        <fullName evidence="1">Uncharacterized protein</fullName>
    </submittedName>
</protein>
<keyword evidence="2" id="KW-1185">Reference proteome</keyword>
<dbReference type="AlphaFoldDB" id="A0ABD3LF16"/>
<comment type="caution">
    <text evidence="1">The sequence shown here is derived from an EMBL/GenBank/DDBJ whole genome shotgun (WGS) entry which is preliminary data.</text>
</comment>
<dbReference type="Proteomes" id="UP001634007">
    <property type="component" value="Unassembled WGS sequence"/>
</dbReference>
<reference evidence="1 2" key="1">
    <citation type="submission" date="2024-11" db="EMBL/GenBank/DDBJ databases">
        <title>Chromosome-level genome assembly of Eucalyptus globulus Labill. provides insights into its genome evolution.</title>
        <authorList>
            <person name="Li X."/>
        </authorList>
    </citation>
    <scope>NUCLEOTIDE SEQUENCE [LARGE SCALE GENOMIC DNA]</scope>
    <source>
        <strain evidence="1">CL2024</strain>
        <tissue evidence="1">Fresh tender leaves</tissue>
    </source>
</reference>
<organism evidence="1 2">
    <name type="scientific">Eucalyptus globulus</name>
    <name type="common">Tasmanian blue gum</name>
    <dbReference type="NCBI Taxonomy" id="34317"/>
    <lineage>
        <taxon>Eukaryota</taxon>
        <taxon>Viridiplantae</taxon>
        <taxon>Streptophyta</taxon>
        <taxon>Embryophyta</taxon>
        <taxon>Tracheophyta</taxon>
        <taxon>Spermatophyta</taxon>
        <taxon>Magnoliopsida</taxon>
        <taxon>eudicotyledons</taxon>
        <taxon>Gunneridae</taxon>
        <taxon>Pentapetalae</taxon>
        <taxon>rosids</taxon>
        <taxon>malvids</taxon>
        <taxon>Myrtales</taxon>
        <taxon>Myrtaceae</taxon>
        <taxon>Myrtoideae</taxon>
        <taxon>Eucalypteae</taxon>
        <taxon>Eucalyptus</taxon>
    </lineage>
</organism>
<evidence type="ECO:0000313" key="2">
    <source>
        <dbReference type="Proteomes" id="UP001634007"/>
    </source>
</evidence>
<dbReference type="EMBL" id="JBJKBG010000002">
    <property type="protein sequence ID" value="KAL3750361.1"/>
    <property type="molecule type" value="Genomic_DNA"/>
</dbReference>
<sequence>MLPMMMMRLVEGPLAVLRDALGQGRVCVRERLHVLPPIIERNFEIVNLVVEADTAIGVHRADQIQVPARLAEPPKYAVSRNFILSPISSRKRFILISFSTSWSCFPGFR</sequence>
<accession>A0ABD3LF16</accession>